<comment type="caution">
    <text evidence="4">The sequence shown here is derived from an EMBL/GenBank/DDBJ whole genome shotgun (WGS) entry which is preliminary data.</text>
</comment>
<gene>
    <name evidence="4" type="ORF">PPRIM_AZ9-3.1.T1200062</name>
</gene>
<keyword evidence="1" id="KW-0479">Metal-binding</keyword>
<keyword evidence="1" id="KW-0863">Zinc-finger</keyword>
<dbReference type="InterPro" id="IPR013087">
    <property type="entry name" value="Znf_C2H2_type"/>
</dbReference>
<evidence type="ECO:0000256" key="2">
    <source>
        <dbReference type="SAM" id="MobiDB-lite"/>
    </source>
</evidence>
<organism evidence="4 5">
    <name type="scientific">Paramecium primaurelia</name>
    <dbReference type="NCBI Taxonomy" id="5886"/>
    <lineage>
        <taxon>Eukaryota</taxon>
        <taxon>Sar</taxon>
        <taxon>Alveolata</taxon>
        <taxon>Ciliophora</taxon>
        <taxon>Intramacronucleata</taxon>
        <taxon>Oligohymenophorea</taxon>
        <taxon>Peniculida</taxon>
        <taxon>Parameciidae</taxon>
        <taxon>Paramecium</taxon>
    </lineage>
</organism>
<dbReference type="OMA" id="DEQYRYI"/>
<name>A0A8S1PJX2_PARPR</name>
<protein>
    <recommendedName>
        <fullName evidence="3">C2H2-type domain-containing protein</fullName>
    </recommendedName>
</protein>
<feature type="region of interest" description="Disordered" evidence="2">
    <location>
        <begin position="46"/>
        <end position="78"/>
    </location>
</feature>
<evidence type="ECO:0000259" key="3">
    <source>
        <dbReference type="PROSITE" id="PS50157"/>
    </source>
</evidence>
<feature type="domain" description="C2H2-type" evidence="3">
    <location>
        <begin position="20"/>
        <end position="50"/>
    </location>
</feature>
<dbReference type="GO" id="GO:0008270">
    <property type="term" value="F:zinc ion binding"/>
    <property type="evidence" value="ECO:0007669"/>
    <property type="project" value="UniProtKB-KW"/>
</dbReference>
<dbReference type="PROSITE" id="PS00028">
    <property type="entry name" value="ZINC_FINGER_C2H2_1"/>
    <property type="match status" value="1"/>
</dbReference>
<sequence length="219" mass="25729">MITTSQSSSDSEVKKRVKEYICGDSLCRKKYGTNAALYTHIKNKHLGVTPSGTKRPSSESIKGRKGRPQQLKAENKQQDSITEEKIKVVKIMSTQSFQDFIYLIGQIGDHLLIRDQDEQYRYIQTEELEKIKNDCIGDQVQLQEQHKQFMIQSSPFWKPEYFYCIYYFIIFSFNKGCFQGINQQILMSQNKRLNQMIILLCLIILFNKIRIRLNQYSNN</sequence>
<reference evidence="4" key="1">
    <citation type="submission" date="2021-01" db="EMBL/GenBank/DDBJ databases">
        <authorList>
            <consortium name="Genoscope - CEA"/>
            <person name="William W."/>
        </authorList>
    </citation>
    <scope>NUCLEOTIDE SEQUENCE</scope>
</reference>
<dbReference type="EMBL" id="CAJJDM010000123">
    <property type="protein sequence ID" value="CAD8103154.1"/>
    <property type="molecule type" value="Genomic_DNA"/>
</dbReference>
<keyword evidence="1" id="KW-0862">Zinc</keyword>
<dbReference type="AlphaFoldDB" id="A0A8S1PJX2"/>
<evidence type="ECO:0000313" key="4">
    <source>
        <dbReference type="EMBL" id="CAD8103154.1"/>
    </source>
</evidence>
<feature type="compositionally biased region" description="Polar residues" evidence="2">
    <location>
        <begin position="50"/>
        <end position="60"/>
    </location>
</feature>
<dbReference type="PROSITE" id="PS50157">
    <property type="entry name" value="ZINC_FINGER_C2H2_2"/>
    <property type="match status" value="1"/>
</dbReference>
<keyword evidence="5" id="KW-1185">Reference proteome</keyword>
<dbReference type="Proteomes" id="UP000688137">
    <property type="component" value="Unassembled WGS sequence"/>
</dbReference>
<proteinExistence type="predicted"/>
<accession>A0A8S1PJX2</accession>
<evidence type="ECO:0000313" key="5">
    <source>
        <dbReference type="Proteomes" id="UP000688137"/>
    </source>
</evidence>
<evidence type="ECO:0000256" key="1">
    <source>
        <dbReference type="PROSITE-ProRule" id="PRU00042"/>
    </source>
</evidence>